<name>A0A8S2RCN4_9BILA</name>
<evidence type="ECO:0000256" key="1">
    <source>
        <dbReference type="SAM" id="MobiDB-lite"/>
    </source>
</evidence>
<evidence type="ECO:0000313" key="3">
    <source>
        <dbReference type="Proteomes" id="UP000681722"/>
    </source>
</evidence>
<proteinExistence type="predicted"/>
<feature type="non-terminal residue" evidence="2">
    <location>
        <position position="30"/>
    </location>
</feature>
<dbReference type="Proteomes" id="UP000681722">
    <property type="component" value="Unassembled WGS sequence"/>
</dbReference>
<protein>
    <submittedName>
        <fullName evidence="2">Uncharacterized protein</fullName>
    </submittedName>
</protein>
<comment type="caution">
    <text evidence="2">The sequence shown here is derived from an EMBL/GenBank/DDBJ whole genome shotgun (WGS) entry which is preliminary data.</text>
</comment>
<feature type="region of interest" description="Disordered" evidence="1">
    <location>
        <begin position="1"/>
        <end position="23"/>
    </location>
</feature>
<dbReference type="AlphaFoldDB" id="A0A8S2RCN4"/>
<reference evidence="2" key="1">
    <citation type="submission" date="2021-02" db="EMBL/GenBank/DDBJ databases">
        <authorList>
            <person name="Nowell W R."/>
        </authorList>
    </citation>
    <scope>NUCLEOTIDE SEQUENCE</scope>
</reference>
<dbReference type="EMBL" id="CAJOBC010045547">
    <property type="protein sequence ID" value="CAF4159200.1"/>
    <property type="molecule type" value="Genomic_DNA"/>
</dbReference>
<sequence length="30" mass="3060">MKIATEVIPTSPANESDVASQPADFVLAGT</sequence>
<evidence type="ECO:0000313" key="2">
    <source>
        <dbReference type="EMBL" id="CAF4159200.1"/>
    </source>
</evidence>
<accession>A0A8S2RCN4</accession>
<gene>
    <name evidence="2" type="ORF">SRO942_LOCUS29839</name>
</gene>
<organism evidence="2 3">
    <name type="scientific">Didymodactylos carnosus</name>
    <dbReference type="NCBI Taxonomy" id="1234261"/>
    <lineage>
        <taxon>Eukaryota</taxon>
        <taxon>Metazoa</taxon>
        <taxon>Spiralia</taxon>
        <taxon>Gnathifera</taxon>
        <taxon>Rotifera</taxon>
        <taxon>Eurotatoria</taxon>
        <taxon>Bdelloidea</taxon>
        <taxon>Philodinida</taxon>
        <taxon>Philodinidae</taxon>
        <taxon>Didymodactylos</taxon>
    </lineage>
</organism>